<organism evidence="1 2">
    <name type="scientific">Ditylenchus destructor</name>
    <dbReference type="NCBI Taxonomy" id="166010"/>
    <lineage>
        <taxon>Eukaryota</taxon>
        <taxon>Metazoa</taxon>
        <taxon>Ecdysozoa</taxon>
        <taxon>Nematoda</taxon>
        <taxon>Chromadorea</taxon>
        <taxon>Rhabditida</taxon>
        <taxon>Tylenchina</taxon>
        <taxon>Tylenchomorpha</taxon>
        <taxon>Sphaerularioidea</taxon>
        <taxon>Anguinidae</taxon>
        <taxon>Anguininae</taxon>
        <taxon>Ditylenchus</taxon>
    </lineage>
</organism>
<accession>A0AAD4QWQ1</accession>
<proteinExistence type="predicted"/>
<gene>
    <name evidence="1" type="ORF">DdX_19923</name>
</gene>
<dbReference type="AlphaFoldDB" id="A0AAD4QWQ1"/>
<keyword evidence="2" id="KW-1185">Reference proteome</keyword>
<reference evidence="1" key="1">
    <citation type="submission" date="2022-01" db="EMBL/GenBank/DDBJ databases">
        <title>Genome Sequence Resource for Two Populations of Ditylenchus destructor, the Migratory Endoparasitic Phytonematode.</title>
        <authorList>
            <person name="Zhang H."/>
            <person name="Lin R."/>
            <person name="Xie B."/>
        </authorList>
    </citation>
    <scope>NUCLEOTIDE SEQUENCE</scope>
    <source>
        <strain evidence="1">BazhouSP</strain>
    </source>
</reference>
<dbReference type="EMBL" id="JAKKPZ010000467">
    <property type="protein sequence ID" value="KAI1694810.1"/>
    <property type="molecule type" value="Genomic_DNA"/>
</dbReference>
<comment type="caution">
    <text evidence="1">The sequence shown here is derived from an EMBL/GenBank/DDBJ whole genome shotgun (WGS) entry which is preliminary data.</text>
</comment>
<name>A0AAD4QWQ1_9BILA</name>
<sequence length="188" mass="21402">MVLQISRASTLSLTCHFDQMGVLLREILAGNFNELSITEASSSQAEPLEMPVEDVVDFFFRQSSVRGNRFQKNRKLYIRSLTNPTVKDRDDLFNAIKERFLNATAPHFLWFWWNPTHVGDIVQEIANPETDPQSLAEPFLPGPSTRQLLQLHTAEPGGLWASILVFNPDVIYTCKVTEVKLRMIQLGL</sequence>
<dbReference type="Proteomes" id="UP001201812">
    <property type="component" value="Unassembled WGS sequence"/>
</dbReference>
<protein>
    <submittedName>
        <fullName evidence="1">Uncharacterized protein</fullName>
    </submittedName>
</protein>
<evidence type="ECO:0000313" key="1">
    <source>
        <dbReference type="EMBL" id="KAI1694810.1"/>
    </source>
</evidence>
<evidence type="ECO:0000313" key="2">
    <source>
        <dbReference type="Proteomes" id="UP001201812"/>
    </source>
</evidence>